<evidence type="ECO:0000256" key="7">
    <source>
        <dbReference type="ARBA" id="ARBA00023069"/>
    </source>
</evidence>
<accession>A0ABQ8UVF8</accession>
<evidence type="ECO:0000256" key="9">
    <source>
        <dbReference type="ARBA" id="ARBA00023180"/>
    </source>
</evidence>
<dbReference type="Pfam" id="PF10149">
    <property type="entry name" value="TM231"/>
    <property type="match status" value="1"/>
</dbReference>
<dbReference type="PANTHER" id="PTHR14605">
    <property type="entry name" value="CHST5 PROTEIN"/>
    <property type="match status" value="1"/>
</dbReference>
<comment type="function">
    <text evidence="11">Transmembrane component of the tectonic-like complex, a complex localized at the transition zone of primary cilia and acting as a barrier that prevents diffusion of transmembrane proteins between the cilia and plasma membranes. Required for ciliogenesis and sonic hedgehog/SHH signaling.</text>
</comment>
<evidence type="ECO:0000256" key="1">
    <source>
        <dbReference type="ARBA" id="ARBA00004272"/>
    </source>
</evidence>
<proteinExistence type="inferred from homology"/>
<keyword evidence="8 12" id="KW-0472">Membrane</keyword>
<reference evidence="13" key="1">
    <citation type="journal article" date="2022" name="bioRxiv">
        <title>Genomics of Preaxostyla Flagellates Illuminates Evolutionary Transitions and the Path Towards Mitochondrial Loss.</title>
        <authorList>
            <person name="Novak L.V.F."/>
            <person name="Treitli S.C."/>
            <person name="Pyrih J."/>
            <person name="Halakuc P."/>
            <person name="Pipaliya S.V."/>
            <person name="Vacek V."/>
            <person name="Brzon O."/>
            <person name="Soukal P."/>
            <person name="Eme L."/>
            <person name="Dacks J.B."/>
            <person name="Karnkowska A."/>
            <person name="Elias M."/>
            <person name="Hampl V."/>
        </authorList>
    </citation>
    <scope>NUCLEOTIDE SEQUENCE</scope>
    <source>
        <strain evidence="13">RCP-MX</strain>
    </source>
</reference>
<comment type="caution">
    <text evidence="13">The sequence shown here is derived from an EMBL/GenBank/DDBJ whole genome shotgun (WGS) entry which is preliminary data.</text>
</comment>
<feature type="transmembrane region" description="Helical" evidence="12">
    <location>
        <begin position="265"/>
        <end position="282"/>
    </location>
</feature>
<dbReference type="PANTHER" id="PTHR14605:SF1">
    <property type="entry name" value="TRANSMEMBRANE PROTEIN 231"/>
    <property type="match status" value="1"/>
</dbReference>
<feature type="transmembrane region" description="Helical" evidence="12">
    <location>
        <begin position="21"/>
        <end position="40"/>
    </location>
</feature>
<dbReference type="EMBL" id="JAPMOS010000006">
    <property type="protein sequence ID" value="KAJ4461717.1"/>
    <property type="molecule type" value="Genomic_DNA"/>
</dbReference>
<evidence type="ECO:0000256" key="2">
    <source>
        <dbReference type="ARBA" id="ARBA00009082"/>
    </source>
</evidence>
<comment type="subcellular location">
    <subcellularLocation>
        <location evidence="1">Cell projection</location>
        <location evidence="1">Cilium membrane</location>
        <topology evidence="1">Multi-pass membrane protein</topology>
    </subcellularLocation>
</comment>
<keyword evidence="7" id="KW-0969">Cilium</keyword>
<comment type="similarity">
    <text evidence="2">Belongs to the TMEM231 family.</text>
</comment>
<name>A0ABQ8UVF8_9EUKA</name>
<evidence type="ECO:0000256" key="10">
    <source>
        <dbReference type="ARBA" id="ARBA00023273"/>
    </source>
</evidence>
<evidence type="ECO:0000313" key="14">
    <source>
        <dbReference type="Proteomes" id="UP001141327"/>
    </source>
</evidence>
<keyword evidence="5 12" id="KW-0812">Transmembrane</keyword>
<evidence type="ECO:0000256" key="4">
    <source>
        <dbReference type="ARBA" id="ARBA00022475"/>
    </source>
</evidence>
<keyword evidence="4" id="KW-1003">Cell membrane</keyword>
<evidence type="ECO:0000313" key="13">
    <source>
        <dbReference type="EMBL" id="KAJ4461717.1"/>
    </source>
</evidence>
<gene>
    <name evidence="13" type="ORF">PAPYR_1849</name>
</gene>
<evidence type="ECO:0000256" key="11">
    <source>
        <dbReference type="ARBA" id="ARBA00024803"/>
    </source>
</evidence>
<protein>
    <recommendedName>
        <fullName evidence="3">Transmembrane protein 231</fullName>
    </recommendedName>
</protein>
<keyword evidence="10" id="KW-0966">Cell projection</keyword>
<evidence type="ECO:0000256" key="8">
    <source>
        <dbReference type="ARBA" id="ARBA00023136"/>
    </source>
</evidence>
<dbReference type="Proteomes" id="UP001141327">
    <property type="component" value="Unassembled WGS sequence"/>
</dbReference>
<keyword evidence="14" id="KW-1185">Reference proteome</keyword>
<sequence length="321" mass="36083">MRLHSRALRRIFTTSPCSLAGLFQLFCIAVNVIVPFILAYTSDSLWTKRSTYLEMPDVRCNHTVMLSLYTSTPGGELHWSTSQTLNQLYGSTLRSSEVASLETRNIDGLVESIRLDIKVPLQPGEAITGVDFMTFFYFKLSSQVTVSTEAFVHVNAFYPMAGSNLTVMGDLILRQRDPLTLKTHSYDPLVQFSDLATLATVEPATLMAAYYQRDVRVELAEEDRHWRQGGLAGSAPTFGLTILVKVPKQRVEYVPGVLEVLKFSWVQYYCVGAIIWFFVGLFRDAVFEHQIVDTFVQDELAPDAALAGPPHAFNAFHMHQQ</sequence>
<evidence type="ECO:0000256" key="6">
    <source>
        <dbReference type="ARBA" id="ARBA00022989"/>
    </source>
</evidence>
<organism evidence="13 14">
    <name type="scientific">Paratrimastix pyriformis</name>
    <dbReference type="NCBI Taxonomy" id="342808"/>
    <lineage>
        <taxon>Eukaryota</taxon>
        <taxon>Metamonada</taxon>
        <taxon>Preaxostyla</taxon>
        <taxon>Paratrimastigidae</taxon>
        <taxon>Paratrimastix</taxon>
    </lineage>
</organism>
<keyword evidence="6 12" id="KW-1133">Transmembrane helix</keyword>
<evidence type="ECO:0000256" key="12">
    <source>
        <dbReference type="SAM" id="Phobius"/>
    </source>
</evidence>
<dbReference type="InterPro" id="IPR019306">
    <property type="entry name" value="TMEM231"/>
</dbReference>
<evidence type="ECO:0000256" key="3">
    <source>
        <dbReference type="ARBA" id="ARBA00015087"/>
    </source>
</evidence>
<evidence type="ECO:0000256" key="5">
    <source>
        <dbReference type="ARBA" id="ARBA00022692"/>
    </source>
</evidence>
<keyword evidence="9" id="KW-0325">Glycoprotein</keyword>